<evidence type="ECO:0000313" key="5">
    <source>
        <dbReference type="EMBL" id="RDK38885.1"/>
    </source>
</evidence>
<dbReference type="Gene3D" id="1.10.510.10">
    <property type="entry name" value="Transferase(Phosphotransferase) domain 1"/>
    <property type="match status" value="1"/>
</dbReference>
<dbReference type="SMART" id="SM00248">
    <property type="entry name" value="ANK"/>
    <property type="match status" value="5"/>
</dbReference>
<evidence type="ECO:0000256" key="2">
    <source>
        <dbReference type="ARBA" id="ARBA00023043"/>
    </source>
</evidence>
<feature type="repeat" description="ANK" evidence="3">
    <location>
        <begin position="434"/>
        <end position="468"/>
    </location>
</feature>
<dbReference type="GO" id="GO:0005524">
    <property type="term" value="F:ATP binding"/>
    <property type="evidence" value="ECO:0007669"/>
    <property type="project" value="InterPro"/>
</dbReference>
<feature type="repeat" description="ANK" evidence="3">
    <location>
        <begin position="469"/>
        <end position="501"/>
    </location>
</feature>
<dbReference type="Pfam" id="PF00069">
    <property type="entry name" value="Pkinase"/>
    <property type="match status" value="1"/>
</dbReference>
<dbReference type="InterPro" id="IPR011009">
    <property type="entry name" value="Kinase-like_dom_sf"/>
</dbReference>
<evidence type="ECO:0000313" key="6">
    <source>
        <dbReference type="Proteomes" id="UP000254937"/>
    </source>
</evidence>
<keyword evidence="2 3" id="KW-0040">ANK repeat</keyword>
<dbReference type="PANTHER" id="PTHR24198">
    <property type="entry name" value="ANKYRIN REPEAT AND PROTEIN KINASE DOMAIN-CONTAINING PROTEIN"/>
    <property type="match status" value="1"/>
</dbReference>
<evidence type="ECO:0000256" key="1">
    <source>
        <dbReference type="ARBA" id="ARBA00022737"/>
    </source>
</evidence>
<dbReference type="Pfam" id="PF12796">
    <property type="entry name" value="Ank_2"/>
    <property type="match status" value="1"/>
</dbReference>
<name>A0A370P9L9_ASPPH</name>
<dbReference type="PROSITE" id="PS50297">
    <property type="entry name" value="ANK_REP_REGION"/>
    <property type="match status" value="3"/>
</dbReference>
<evidence type="ECO:0000259" key="4">
    <source>
        <dbReference type="PROSITE" id="PS50011"/>
    </source>
</evidence>
<dbReference type="AlphaFoldDB" id="A0A370P9L9"/>
<dbReference type="GO" id="GO:0004672">
    <property type="term" value="F:protein kinase activity"/>
    <property type="evidence" value="ECO:0007669"/>
    <property type="project" value="InterPro"/>
</dbReference>
<reference evidence="5 6" key="1">
    <citation type="submission" date="2018-07" db="EMBL/GenBank/DDBJ databases">
        <title>Section-level genome sequencing of Aspergillus section Nigri to investigate inter- and intra-species variation.</title>
        <authorList>
            <consortium name="DOE Joint Genome Institute"/>
            <person name="Vesth T.C."/>
            <person name="Nybo J.L."/>
            <person name="Theobald S."/>
            <person name="Frisvad J.C."/>
            <person name="Larsen T.O."/>
            <person name="Nielsen K.F."/>
            <person name="Hoof J.B."/>
            <person name="Brandl J."/>
            <person name="Salamov A."/>
            <person name="Riley R."/>
            <person name="Gladden J.M."/>
            <person name="Phatale P."/>
            <person name="Nielsen M.T."/>
            <person name="Lyhne E.K."/>
            <person name="Kogle M.E."/>
            <person name="Strasser K."/>
            <person name="McDonnell E."/>
            <person name="Barry K."/>
            <person name="Clum A."/>
            <person name="Chen C."/>
            <person name="Nolan M."/>
            <person name="Sandor L."/>
            <person name="Kuo A."/>
            <person name="Lipzen A."/>
            <person name="Hainaut M."/>
            <person name="Drula E."/>
            <person name="Tsang A."/>
            <person name="Magnuson J.K."/>
            <person name="Henrissat B."/>
            <person name="Wiebenga A."/>
            <person name="Simmons B.A."/>
            <person name="Makela M.R."/>
            <person name="De vries R.P."/>
            <person name="Grigoriev I.V."/>
            <person name="Mortensen U.H."/>
            <person name="Baker S.E."/>
            <person name="Andersen M.R."/>
        </authorList>
    </citation>
    <scope>NUCLEOTIDE SEQUENCE [LARGE SCALE GENOMIC DNA]</scope>
    <source>
        <strain evidence="5 6">ATCC 13157</strain>
    </source>
</reference>
<proteinExistence type="predicted"/>
<dbReference type="Gene3D" id="1.25.40.20">
    <property type="entry name" value="Ankyrin repeat-containing domain"/>
    <property type="match status" value="2"/>
</dbReference>
<gene>
    <name evidence="5" type="ORF">M752DRAFT_256589</name>
</gene>
<protein>
    <submittedName>
        <fullName evidence="5">Ankyrin</fullName>
    </submittedName>
</protein>
<dbReference type="PANTHER" id="PTHR24198:SF165">
    <property type="entry name" value="ANKYRIN REPEAT-CONTAINING PROTEIN-RELATED"/>
    <property type="match status" value="1"/>
</dbReference>
<dbReference type="PROSITE" id="PS50088">
    <property type="entry name" value="ANK_REPEAT"/>
    <property type="match status" value="4"/>
</dbReference>
<evidence type="ECO:0000256" key="3">
    <source>
        <dbReference type="PROSITE-ProRule" id="PRU00023"/>
    </source>
</evidence>
<dbReference type="Pfam" id="PF00023">
    <property type="entry name" value="Ank"/>
    <property type="match status" value="1"/>
</dbReference>
<feature type="repeat" description="ANK" evidence="3">
    <location>
        <begin position="401"/>
        <end position="433"/>
    </location>
</feature>
<dbReference type="Proteomes" id="UP000254937">
    <property type="component" value="Unassembled WGS sequence"/>
</dbReference>
<dbReference type="InterPro" id="IPR036770">
    <property type="entry name" value="Ankyrin_rpt-contain_sf"/>
</dbReference>
<dbReference type="SMART" id="SM00220">
    <property type="entry name" value="S_TKc"/>
    <property type="match status" value="1"/>
</dbReference>
<feature type="repeat" description="ANK" evidence="3">
    <location>
        <begin position="293"/>
        <end position="325"/>
    </location>
</feature>
<keyword evidence="1" id="KW-0677">Repeat</keyword>
<dbReference type="PROSITE" id="PS50011">
    <property type="entry name" value="PROTEIN_KINASE_DOM"/>
    <property type="match status" value="1"/>
</dbReference>
<dbReference type="SUPFAM" id="SSF56112">
    <property type="entry name" value="Protein kinase-like (PK-like)"/>
    <property type="match status" value="1"/>
</dbReference>
<sequence>MSVSQWNIAPTATSKNVTWARFLNPRPEKYARNYWKAWQCYTVSALSIVTSNQRHNVLVFEKSPIKVKITDFGVSKRALEGQTEPRTACGTAGFMAPEVLHLLDDTKEDSSFTSAVDIWSLGCLLYYVLTKQTTFGNYELPRGYAKGSMAFPEGHLKENNVSLEGCRFIKRLLDPLPEARPSASVDLESSWAIPDSNEESMGPELRSTGDTGPANGFAWALSNSTQASIDDTQWAGLLDNTFNGLGSYSVDEMDYFSTELWNFVKTTQTFDRASTVKLQALLTTHPSLNRLHNGYTALHIVSESASAEWVELLLSYGADAQIRTEPGRETSLQLSTFKGNLEEFMKKSKLLLAIRAVRDDIDAQNSSGDTALHLAIARLGTVPAIQPLLEAEASTNIKGRQGRTPLLYALYLEQEAVATALLDKDSDPHALDNHGFSALHYAVASRSISIQFIQRLLDAGVDVNWKDEDGHTPLYLAAQKNKQEVMRLLLNHGADPELGNSRLNLRISQIQYAAKSNIAEINDSPSFSVWDVHDPEAAMAPINRHALATAKIPLS</sequence>
<dbReference type="SUPFAM" id="SSF48403">
    <property type="entry name" value="Ankyrin repeat"/>
    <property type="match status" value="1"/>
</dbReference>
<dbReference type="InterPro" id="IPR000719">
    <property type="entry name" value="Prot_kinase_dom"/>
</dbReference>
<feature type="domain" description="Protein kinase" evidence="4">
    <location>
        <begin position="1"/>
        <end position="192"/>
    </location>
</feature>
<dbReference type="EMBL" id="KZ851863">
    <property type="protein sequence ID" value="RDK38885.1"/>
    <property type="molecule type" value="Genomic_DNA"/>
</dbReference>
<accession>A0A370P9L9</accession>
<keyword evidence="6" id="KW-1185">Reference proteome</keyword>
<dbReference type="InterPro" id="IPR002110">
    <property type="entry name" value="Ankyrin_rpt"/>
</dbReference>
<organism evidence="5 6">
    <name type="scientific">Aspergillus phoenicis ATCC 13157</name>
    <dbReference type="NCBI Taxonomy" id="1353007"/>
    <lineage>
        <taxon>Eukaryota</taxon>
        <taxon>Fungi</taxon>
        <taxon>Dikarya</taxon>
        <taxon>Ascomycota</taxon>
        <taxon>Pezizomycotina</taxon>
        <taxon>Eurotiomycetes</taxon>
        <taxon>Eurotiomycetidae</taxon>
        <taxon>Eurotiales</taxon>
        <taxon>Aspergillaceae</taxon>
        <taxon>Aspergillus</taxon>
    </lineage>
</organism>